<evidence type="ECO:0000256" key="3">
    <source>
        <dbReference type="ARBA" id="ARBA00022679"/>
    </source>
</evidence>
<dbReference type="GO" id="GO:0000166">
    <property type="term" value="F:nucleotide binding"/>
    <property type="evidence" value="ECO:0007669"/>
    <property type="project" value="InterPro"/>
</dbReference>
<dbReference type="EMBL" id="JAHWGI010001007">
    <property type="protein sequence ID" value="KAK3920539.1"/>
    <property type="molecule type" value="Genomic_DNA"/>
</dbReference>
<dbReference type="AlphaFoldDB" id="A0AAE1LJ38"/>
<keyword evidence="5" id="KW-0235">DNA replication</keyword>
<evidence type="ECO:0000256" key="4">
    <source>
        <dbReference type="ARBA" id="ARBA00022695"/>
    </source>
</evidence>
<dbReference type="PANTHER" id="PTHR33568">
    <property type="entry name" value="DNA POLYMERASE"/>
    <property type="match status" value="1"/>
</dbReference>
<comment type="catalytic activity">
    <reaction evidence="8">
        <text>DNA(n) + a 2'-deoxyribonucleoside 5'-triphosphate = DNA(n+1) + diphosphate</text>
        <dbReference type="Rhea" id="RHEA:22508"/>
        <dbReference type="Rhea" id="RHEA-COMP:17339"/>
        <dbReference type="Rhea" id="RHEA-COMP:17340"/>
        <dbReference type="ChEBI" id="CHEBI:33019"/>
        <dbReference type="ChEBI" id="CHEBI:61560"/>
        <dbReference type="ChEBI" id="CHEBI:173112"/>
        <dbReference type="EC" id="2.7.7.7"/>
    </reaction>
</comment>
<dbReference type="InterPro" id="IPR043502">
    <property type="entry name" value="DNA/RNA_pol_sf"/>
</dbReference>
<evidence type="ECO:0000256" key="7">
    <source>
        <dbReference type="ARBA" id="ARBA00023125"/>
    </source>
</evidence>
<protein>
    <recommendedName>
        <fullName evidence="2">DNA-directed DNA polymerase</fullName>
        <ecNumber evidence="2">2.7.7.7</ecNumber>
    </recommendedName>
</protein>
<evidence type="ECO:0000256" key="8">
    <source>
        <dbReference type="ARBA" id="ARBA00049244"/>
    </source>
</evidence>
<dbReference type="SUPFAM" id="SSF56672">
    <property type="entry name" value="DNA/RNA polymerases"/>
    <property type="match status" value="1"/>
</dbReference>
<dbReference type="InterPro" id="IPR023211">
    <property type="entry name" value="DNA_pol_palm_dom_sf"/>
</dbReference>
<dbReference type="Proteomes" id="UP001219518">
    <property type="component" value="Unassembled WGS sequence"/>
</dbReference>
<feature type="domain" description="DNA-directed DNA polymerase family B mitochondria/virus" evidence="9">
    <location>
        <begin position="101"/>
        <end position="282"/>
    </location>
</feature>
<dbReference type="InterPro" id="IPR012337">
    <property type="entry name" value="RNaseH-like_sf"/>
</dbReference>
<dbReference type="Gene3D" id="3.90.1600.10">
    <property type="entry name" value="Palm domain of DNA polymerase"/>
    <property type="match status" value="1"/>
</dbReference>
<keyword evidence="4" id="KW-0548">Nucleotidyltransferase</keyword>
<evidence type="ECO:0000256" key="1">
    <source>
        <dbReference type="ARBA" id="ARBA00005755"/>
    </source>
</evidence>
<evidence type="ECO:0000313" key="10">
    <source>
        <dbReference type="EMBL" id="KAK3920539.1"/>
    </source>
</evidence>
<comment type="similarity">
    <text evidence="1">Belongs to the DNA polymerase type-B family.</text>
</comment>
<dbReference type="InterPro" id="IPR004868">
    <property type="entry name" value="DNA-dir_DNA_pol_B_mt/vir"/>
</dbReference>
<organism evidence="10 11">
    <name type="scientific">Frankliniella fusca</name>
    <dbReference type="NCBI Taxonomy" id="407009"/>
    <lineage>
        <taxon>Eukaryota</taxon>
        <taxon>Metazoa</taxon>
        <taxon>Ecdysozoa</taxon>
        <taxon>Arthropoda</taxon>
        <taxon>Hexapoda</taxon>
        <taxon>Insecta</taxon>
        <taxon>Pterygota</taxon>
        <taxon>Neoptera</taxon>
        <taxon>Paraneoptera</taxon>
        <taxon>Thysanoptera</taxon>
        <taxon>Terebrantia</taxon>
        <taxon>Thripoidea</taxon>
        <taxon>Thripidae</taxon>
        <taxon>Frankliniella</taxon>
    </lineage>
</organism>
<dbReference type="GO" id="GO:0003887">
    <property type="term" value="F:DNA-directed DNA polymerase activity"/>
    <property type="evidence" value="ECO:0007669"/>
    <property type="project" value="UniProtKB-KW"/>
</dbReference>
<evidence type="ECO:0000313" key="11">
    <source>
        <dbReference type="Proteomes" id="UP001219518"/>
    </source>
</evidence>
<evidence type="ECO:0000256" key="2">
    <source>
        <dbReference type="ARBA" id="ARBA00012417"/>
    </source>
</evidence>
<accession>A0AAE1LJ38</accession>
<gene>
    <name evidence="10" type="ORF">KUF71_009810</name>
</gene>
<dbReference type="Gene3D" id="3.30.420.10">
    <property type="entry name" value="Ribonuclease H-like superfamily/Ribonuclease H"/>
    <property type="match status" value="1"/>
</dbReference>
<reference evidence="10" key="1">
    <citation type="submission" date="2021-07" db="EMBL/GenBank/DDBJ databases">
        <authorList>
            <person name="Catto M.A."/>
            <person name="Jacobson A."/>
            <person name="Kennedy G."/>
            <person name="Labadie P."/>
            <person name="Hunt B.G."/>
            <person name="Srinivasan R."/>
        </authorList>
    </citation>
    <scope>NUCLEOTIDE SEQUENCE</scope>
    <source>
        <strain evidence="10">PL_HMW_Pooled</strain>
        <tissue evidence="10">Head</tissue>
    </source>
</reference>
<proteinExistence type="inferred from homology"/>
<keyword evidence="3" id="KW-0808">Transferase</keyword>
<sequence>MQEWGEKEKKKGWKYIAINWDTETTQDTPVGARANTFEHIPNLLVSQAVCDECSHIEQNDYFCAVCKTRQQVFHNLDNPDLSVMGQFIDYLRSFPAKHALLLVAHNCRSFDGPLLLQELIARKIGVEPVLQGGKIISMKVGNWKFIDSLMFMPMPLSAMPKSFGLTELKKGYMPFLANKPEFYQYEGPLLDRSYYCVSTMKASAAREFNKWYDEQVEKNYVFNFRRELFDYCISDVTILRQACQAFRKLFQEVAGFDSMFNCMTLSSACMAAFRRNFLKKDTIGIVPAGGYHGRGKQSHMALKWLDYEAHRLGKNIKTIHTDREVRVMGRPVDGYVELPLPAGWVERRIYQFHGCYWHQCPQHFPATEDSDENRYTKTREITELFRREGYNVIEMWECEFQTQLTANPEMKEYYRLHPTTRVPPLNLRDGLAGGRTSAIRCYHKADLEKGEKINFVDVVSEYPNANLRAEYPVGHPEFYVEGTPCQPPSIEQWNGMIKCTVLPPRDLYLPVLWMKCNGKLLFPLCRTCAETESSEICRHEPHEREILGTWCAPELHLALEKGYMLRRIREVLQYPGTMQYDPETQRDGVLSAYVRCFMALKIQASGWPADCESQEQKDKYVADTLKYDGVVLDPAKMVKNPALRTLAKLMCNSFWGKFGEKTMRPRTHFVYKYEQLLRLITDRSVTVTSLIPITEDCIQVTCMPVEDSEESLPTSSLIHAAFTTCHGRLQLYKYLDLVGDRALYTDTDSLCYISRPGEPNPPTGTHLGDLSDQLQEDYGPGSFIVEFVSGSPKNYAYAVAVRGDTSNIKYCIKVRGITINNSCDQLVTFENLKAIVMGSRDKITLPIPRQMVRLPTWKIVTRDTAKKWQAVNSKRRRVGDITVPHGYNAWEMAEDDDQELLEAMELLADA</sequence>
<evidence type="ECO:0000256" key="5">
    <source>
        <dbReference type="ARBA" id="ARBA00022705"/>
    </source>
</evidence>
<evidence type="ECO:0000259" key="9">
    <source>
        <dbReference type="Pfam" id="PF03175"/>
    </source>
</evidence>
<dbReference type="InterPro" id="IPR036397">
    <property type="entry name" value="RNaseH_sf"/>
</dbReference>
<keyword evidence="11" id="KW-1185">Reference proteome</keyword>
<evidence type="ECO:0000256" key="6">
    <source>
        <dbReference type="ARBA" id="ARBA00022932"/>
    </source>
</evidence>
<dbReference type="Gene3D" id="1.10.287.690">
    <property type="entry name" value="Helix hairpin bin"/>
    <property type="match status" value="1"/>
</dbReference>
<dbReference type="EC" id="2.7.7.7" evidence="2"/>
<dbReference type="GO" id="GO:0042575">
    <property type="term" value="C:DNA polymerase complex"/>
    <property type="evidence" value="ECO:0007669"/>
    <property type="project" value="UniProtKB-ARBA"/>
</dbReference>
<dbReference type="Pfam" id="PF03175">
    <property type="entry name" value="DNA_pol_B_2"/>
    <property type="match status" value="2"/>
</dbReference>
<dbReference type="Gene3D" id="3.40.960.10">
    <property type="entry name" value="VSR Endonuclease"/>
    <property type="match status" value="1"/>
</dbReference>
<dbReference type="GO" id="GO:0003677">
    <property type="term" value="F:DNA binding"/>
    <property type="evidence" value="ECO:0007669"/>
    <property type="project" value="UniProtKB-KW"/>
</dbReference>
<dbReference type="SUPFAM" id="SSF53098">
    <property type="entry name" value="Ribonuclease H-like"/>
    <property type="match status" value="1"/>
</dbReference>
<keyword evidence="6" id="KW-0239">DNA-directed DNA polymerase</keyword>
<reference evidence="10" key="2">
    <citation type="journal article" date="2023" name="BMC Genomics">
        <title>Pest status, molecular evolution, and epigenetic factors derived from the genome assembly of Frankliniella fusca, a thysanopteran phytovirus vector.</title>
        <authorList>
            <person name="Catto M.A."/>
            <person name="Labadie P.E."/>
            <person name="Jacobson A.L."/>
            <person name="Kennedy G.G."/>
            <person name="Srinivasan R."/>
            <person name="Hunt B.G."/>
        </authorList>
    </citation>
    <scope>NUCLEOTIDE SEQUENCE</scope>
    <source>
        <strain evidence="10">PL_HMW_Pooled</strain>
    </source>
</reference>
<comment type="caution">
    <text evidence="10">The sequence shown here is derived from an EMBL/GenBank/DDBJ whole genome shotgun (WGS) entry which is preliminary data.</text>
</comment>
<dbReference type="GO" id="GO:0006260">
    <property type="term" value="P:DNA replication"/>
    <property type="evidence" value="ECO:0007669"/>
    <property type="project" value="UniProtKB-KW"/>
</dbReference>
<dbReference type="PANTHER" id="PTHR33568:SF3">
    <property type="entry name" value="DNA-DIRECTED DNA POLYMERASE"/>
    <property type="match status" value="1"/>
</dbReference>
<feature type="domain" description="DNA-directed DNA polymerase family B mitochondria/virus" evidence="9">
    <location>
        <begin position="426"/>
        <end position="605"/>
    </location>
</feature>
<name>A0AAE1LJ38_9NEOP</name>
<keyword evidence="7" id="KW-0238">DNA-binding</keyword>